<protein>
    <submittedName>
        <fullName evidence="3">H-NS histone family protein</fullName>
    </submittedName>
</protein>
<dbReference type="SMART" id="SM00528">
    <property type="entry name" value="HNS"/>
    <property type="match status" value="1"/>
</dbReference>
<keyword evidence="1" id="KW-0175">Coiled coil</keyword>
<evidence type="ECO:0000313" key="3">
    <source>
        <dbReference type="EMBL" id="SDH45091.1"/>
    </source>
</evidence>
<dbReference type="InterPro" id="IPR027444">
    <property type="entry name" value="H-NS_C_dom"/>
</dbReference>
<dbReference type="Gene3D" id="4.10.430.10">
    <property type="entry name" value="Histone-like protein H-NS, C-terminal domain"/>
    <property type="match status" value="1"/>
</dbReference>
<evidence type="ECO:0000313" key="4">
    <source>
        <dbReference type="Proteomes" id="UP000198854"/>
    </source>
</evidence>
<dbReference type="AlphaFoldDB" id="A0A1G8CHY1"/>
<dbReference type="SUPFAM" id="SSF81273">
    <property type="entry name" value="H-NS histone-like proteins"/>
    <property type="match status" value="1"/>
</dbReference>
<proteinExistence type="predicted"/>
<organism evidence="3 4">
    <name type="scientific">Vibrio xiamenensis</name>
    <dbReference type="NCBI Taxonomy" id="861298"/>
    <lineage>
        <taxon>Bacteria</taxon>
        <taxon>Pseudomonadati</taxon>
        <taxon>Pseudomonadota</taxon>
        <taxon>Gammaproteobacteria</taxon>
        <taxon>Vibrionales</taxon>
        <taxon>Vibrionaceae</taxon>
        <taxon>Vibrio</taxon>
    </lineage>
</organism>
<name>A0A1G8CHY1_9VIBR</name>
<dbReference type="Proteomes" id="UP000198854">
    <property type="component" value="Unassembled WGS sequence"/>
</dbReference>
<evidence type="ECO:0000259" key="2">
    <source>
        <dbReference type="SMART" id="SM00528"/>
    </source>
</evidence>
<dbReference type="STRING" id="861298.SAMN04488136_11679"/>
<keyword evidence="4" id="KW-1185">Reference proteome</keyword>
<accession>A0A1G8CHY1</accession>
<dbReference type="Pfam" id="PF00816">
    <property type="entry name" value="Histone_HNS"/>
    <property type="match status" value="1"/>
</dbReference>
<dbReference type="GO" id="GO:0003677">
    <property type="term" value="F:DNA binding"/>
    <property type="evidence" value="ECO:0007669"/>
    <property type="project" value="InterPro"/>
</dbReference>
<gene>
    <name evidence="3" type="ORF">SAMN04488136_11679</name>
</gene>
<evidence type="ECO:0000256" key="1">
    <source>
        <dbReference type="SAM" id="Coils"/>
    </source>
</evidence>
<dbReference type="RefSeq" id="WP_176765598.1">
    <property type="nucleotide sequence ID" value="NZ_FNDD01000016.1"/>
</dbReference>
<feature type="coiled-coil region" evidence="1">
    <location>
        <begin position="53"/>
        <end position="80"/>
    </location>
</feature>
<feature type="domain" description="DNA-binding protein H-NS-like C-terminal" evidence="2">
    <location>
        <begin position="92"/>
        <end position="139"/>
    </location>
</feature>
<sequence>MSSNSTRLSADVIANFSKKLTKQRTVEQLIESIPESSFQAVATLLTNAIEDRNSRIEMKAKEEQRKAERLESILGAVESEMIHNGLDHTDLLNKLVKRDKLYAFIDEGGKLATWPGKGPTPTPLKRLIEKGASLEDFEVNIGNFT</sequence>
<dbReference type="EMBL" id="FNDD01000016">
    <property type="protein sequence ID" value="SDH45091.1"/>
    <property type="molecule type" value="Genomic_DNA"/>
</dbReference>
<dbReference type="InterPro" id="IPR037150">
    <property type="entry name" value="H-NS_C_dom_sf"/>
</dbReference>
<reference evidence="3 4" key="1">
    <citation type="submission" date="2016-10" db="EMBL/GenBank/DDBJ databases">
        <authorList>
            <person name="de Groot N.N."/>
        </authorList>
    </citation>
    <scope>NUCLEOTIDE SEQUENCE [LARGE SCALE GENOMIC DNA]</scope>
    <source>
        <strain evidence="3 4">CGMCC 1.10228</strain>
    </source>
</reference>